<dbReference type="RefSeq" id="XP_066076961.1">
    <property type="nucleotide sequence ID" value="XM_066220864.1"/>
</dbReference>
<feature type="compositionally biased region" description="Basic residues" evidence="7">
    <location>
        <begin position="331"/>
        <end position="345"/>
    </location>
</feature>
<dbReference type="GO" id="GO:0006364">
    <property type="term" value="P:rRNA processing"/>
    <property type="evidence" value="ECO:0007669"/>
    <property type="project" value="TreeGrafter"/>
</dbReference>
<feature type="compositionally biased region" description="Basic and acidic residues" evidence="7">
    <location>
        <begin position="62"/>
        <end position="82"/>
    </location>
</feature>
<keyword evidence="3 5" id="KW-0690">Ribosome biogenesis</keyword>
<evidence type="ECO:0000313" key="9">
    <source>
        <dbReference type="Proteomes" id="UP001355207"/>
    </source>
</evidence>
<dbReference type="GO" id="GO:0000027">
    <property type="term" value="P:ribosomal large subunit assembly"/>
    <property type="evidence" value="ECO:0007669"/>
    <property type="project" value="UniProtKB-UniRule"/>
</dbReference>
<dbReference type="Pfam" id="PF07767">
    <property type="entry name" value="Nop53"/>
    <property type="match status" value="1"/>
</dbReference>
<comment type="similarity">
    <text evidence="1 5">Belongs to the NOP53 family.</text>
</comment>
<feature type="coiled-coil region" evidence="6">
    <location>
        <begin position="255"/>
        <end position="286"/>
    </location>
</feature>
<evidence type="ECO:0000256" key="4">
    <source>
        <dbReference type="ARBA" id="ARBA00023242"/>
    </source>
</evidence>
<feature type="compositionally biased region" description="Low complexity" evidence="7">
    <location>
        <begin position="1"/>
        <end position="28"/>
    </location>
</feature>
<dbReference type="GeneID" id="91095801"/>
<keyword evidence="9" id="KW-1185">Reference proteome</keyword>
<proteinExistence type="inferred from homology"/>
<evidence type="ECO:0000256" key="6">
    <source>
        <dbReference type="SAM" id="Coils"/>
    </source>
</evidence>
<dbReference type="AlphaFoldDB" id="A0AAX4JZC1"/>
<evidence type="ECO:0000256" key="3">
    <source>
        <dbReference type="ARBA" id="ARBA00022517"/>
    </source>
</evidence>
<evidence type="ECO:0000256" key="1">
    <source>
        <dbReference type="ARBA" id="ARBA00008838"/>
    </source>
</evidence>
<reference evidence="8 9" key="1">
    <citation type="submission" date="2024-01" db="EMBL/GenBank/DDBJ databases">
        <title>Comparative genomics of Cryptococcus and Kwoniella reveals pathogenesis evolution and contrasting modes of karyotype evolution via chromosome fusion or intercentromeric recombination.</title>
        <authorList>
            <person name="Coelho M.A."/>
            <person name="David-Palma M."/>
            <person name="Shea T."/>
            <person name="Bowers K."/>
            <person name="McGinley-Smith S."/>
            <person name="Mohammad A.W."/>
            <person name="Gnirke A."/>
            <person name="Yurkov A.M."/>
            <person name="Nowrousian M."/>
            <person name="Sun S."/>
            <person name="Cuomo C.A."/>
            <person name="Heitman J."/>
        </authorList>
    </citation>
    <scope>NUCLEOTIDE SEQUENCE [LARGE SCALE GENOMIC DNA]</scope>
    <source>
        <strain evidence="8 9">CBS 6074</strain>
    </source>
</reference>
<keyword evidence="4 5" id="KW-0539">Nucleus</keyword>
<dbReference type="EMBL" id="CP144103">
    <property type="protein sequence ID" value="WWC90198.1"/>
    <property type="molecule type" value="Genomic_DNA"/>
</dbReference>
<dbReference type="InterPro" id="IPR011687">
    <property type="entry name" value="Nop53/GLTSCR2"/>
</dbReference>
<dbReference type="PANTHER" id="PTHR14211">
    <property type="entry name" value="GLIOMA SUPPRESSOR CANDIDATE REGION GENE 2"/>
    <property type="match status" value="1"/>
</dbReference>
<evidence type="ECO:0000256" key="7">
    <source>
        <dbReference type="SAM" id="MobiDB-lite"/>
    </source>
</evidence>
<feature type="region of interest" description="Disordered" evidence="7">
    <location>
        <begin position="129"/>
        <end position="157"/>
    </location>
</feature>
<dbReference type="GO" id="GO:0008097">
    <property type="term" value="F:5S rRNA binding"/>
    <property type="evidence" value="ECO:0007669"/>
    <property type="project" value="TreeGrafter"/>
</dbReference>
<name>A0AAX4JZC1_9TREE</name>
<keyword evidence="6" id="KW-0175">Coiled coil</keyword>
<evidence type="ECO:0000256" key="5">
    <source>
        <dbReference type="PIRNR" id="PIRNR017302"/>
    </source>
</evidence>
<feature type="coiled-coil region" evidence="6">
    <location>
        <begin position="349"/>
        <end position="410"/>
    </location>
</feature>
<comment type="function">
    <text evidence="5">May play a role in ribosome biogenesis.</text>
</comment>
<dbReference type="PANTHER" id="PTHR14211:SF7">
    <property type="entry name" value="RIBOSOME BIOGENESIS PROTEIN NOP53"/>
    <property type="match status" value="1"/>
</dbReference>
<dbReference type="GO" id="GO:0005730">
    <property type="term" value="C:nucleolus"/>
    <property type="evidence" value="ECO:0007669"/>
    <property type="project" value="UniProtKB-SubCell"/>
</dbReference>
<gene>
    <name evidence="8" type="ORF">L201_005131</name>
</gene>
<feature type="region of interest" description="Disordered" evidence="7">
    <location>
        <begin position="308"/>
        <end position="345"/>
    </location>
</feature>
<dbReference type="PIRSF" id="PIRSF017302">
    <property type="entry name" value="Gltscr2"/>
    <property type="match status" value="1"/>
</dbReference>
<dbReference type="GO" id="GO:0005654">
    <property type="term" value="C:nucleoplasm"/>
    <property type="evidence" value="ECO:0007669"/>
    <property type="project" value="UniProtKB-SubCell"/>
</dbReference>
<protein>
    <recommendedName>
        <fullName evidence="2 5">Ribosome biogenesis protein NOP53</fullName>
    </recommendedName>
</protein>
<accession>A0AAX4JZC1</accession>
<comment type="subcellular location">
    <subcellularLocation>
        <location evidence="5">Nucleus</location>
        <location evidence="5">Nucleolus</location>
    </subcellularLocation>
    <subcellularLocation>
        <location evidence="5">Nucleus</location>
        <location evidence="5">Nucleoplasm</location>
    </subcellularLocation>
</comment>
<feature type="compositionally biased region" description="Low complexity" evidence="7">
    <location>
        <begin position="129"/>
        <end position="145"/>
    </location>
</feature>
<feature type="region of interest" description="Disordered" evidence="7">
    <location>
        <begin position="1"/>
        <end position="89"/>
    </location>
</feature>
<sequence>MAPTKTSKTTTAKPYERPSSGSSSSLAKGKGKAKASTTNQVNIGAPSSLGQSSRKGKKAWRRNIDIRQEEEALERGREEERVTGGPIAQKSNTDLFTVDVVGDVEVGKRARRAHKPLRSLAILNERSAVPSLTSKPSSSSSSARSSKSKLHISGAEKERLRRIARKTTINSDGLTSSADIRKLNSLDNSNNKDVWGEEETQEIIVKGGFGEETIIKKKVKVPLTLQKQREICLNQNVMDNNDYIPKGGLSYNPTLESHQLLIKDAIKEEEELLRKEEENQKKIDELGIVVESRKLNWKPSEFAEGMLVGPGEISSSSDNENSDEEEEVSVVKKKQSKRKTTAQRNKALRNKLAQQAIKQELEKNKLNKSIGSVISYKKEIEKKLKEQKQKEQLAKLVKEQREKLGKQEGEKIGKHKLQKNRIQVQLGEDLAESLRQVKPEGNLFKDRFLALQKRALIEPRVPVLPKKRTTKLKEYEKHAYKRFE</sequence>
<evidence type="ECO:0000313" key="8">
    <source>
        <dbReference type="EMBL" id="WWC90198.1"/>
    </source>
</evidence>
<evidence type="ECO:0000256" key="2">
    <source>
        <dbReference type="ARBA" id="ARBA00018339"/>
    </source>
</evidence>
<organism evidence="8 9">
    <name type="scientific">Kwoniella dendrophila CBS 6074</name>
    <dbReference type="NCBI Taxonomy" id="1295534"/>
    <lineage>
        <taxon>Eukaryota</taxon>
        <taxon>Fungi</taxon>
        <taxon>Dikarya</taxon>
        <taxon>Basidiomycota</taxon>
        <taxon>Agaricomycotina</taxon>
        <taxon>Tremellomycetes</taxon>
        <taxon>Tremellales</taxon>
        <taxon>Cryptococcaceae</taxon>
        <taxon>Kwoniella</taxon>
    </lineage>
</organism>
<dbReference type="Proteomes" id="UP001355207">
    <property type="component" value="Chromosome 6"/>
</dbReference>